<dbReference type="PANTHER" id="PTHR23028:SF53">
    <property type="entry name" value="ACYL_TRANSF_3 DOMAIN-CONTAINING PROTEIN"/>
    <property type="match status" value="1"/>
</dbReference>
<feature type="transmembrane region" description="Helical" evidence="1">
    <location>
        <begin position="372"/>
        <end position="390"/>
    </location>
</feature>
<dbReference type="PANTHER" id="PTHR23028">
    <property type="entry name" value="ACETYLTRANSFERASE"/>
    <property type="match status" value="1"/>
</dbReference>
<evidence type="ECO:0000256" key="1">
    <source>
        <dbReference type="SAM" id="Phobius"/>
    </source>
</evidence>
<feature type="transmembrane region" description="Helical" evidence="1">
    <location>
        <begin position="179"/>
        <end position="202"/>
    </location>
</feature>
<accession>A0A4D7DUV7</accession>
<geneLocation type="plasmid" evidence="5">
    <name>palcfbp5473</name>
</geneLocation>
<dbReference type="InterPro" id="IPR050879">
    <property type="entry name" value="Acyltransferase_3"/>
</dbReference>
<dbReference type="InterPro" id="IPR002656">
    <property type="entry name" value="Acyl_transf_3_dom"/>
</dbReference>
<dbReference type="Pfam" id="PF01757">
    <property type="entry name" value="Acyl_transf_3"/>
    <property type="match status" value="1"/>
</dbReference>
<dbReference type="SUPFAM" id="SSF52266">
    <property type="entry name" value="SGNH hydrolase"/>
    <property type="match status" value="1"/>
</dbReference>
<dbReference type="Pfam" id="PF19040">
    <property type="entry name" value="SGNH"/>
    <property type="match status" value="1"/>
</dbReference>
<name>A0A4D7DUV7_9HYPH</name>
<feature type="transmembrane region" description="Helical" evidence="1">
    <location>
        <begin position="41"/>
        <end position="67"/>
    </location>
</feature>
<dbReference type="Proteomes" id="UP000298545">
    <property type="component" value="Plasmid pAlCFBP5473"/>
</dbReference>
<protein>
    <submittedName>
        <fullName evidence="4">Acyltransferase</fullName>
    </submittedName>
</protein>
<feature type="transmembrane region" description="Helical" evidence="1">
    <location>
        <begin position="114"/>
        <end position="132"/>
    </location>
</feature>
<evidence type="ECO:0000313" key="5">
    <source>
        <dbReference type="Proteomes" id="UP000298545"/>
    </source>
</evidence>
<dbReference type="AlphaFoldDB" id="A0A4D7DUV7"/>
<keyword evidence="4" id="KW-0808">Transferase</keyword>
<keyword evidence="4" id="KW-0614">Plasmid</keyword>
<dbReference type="GO" id="GO:0016747">
    <property type="term" value="F:acyltransferase activity, transferring groups other than amino-acyl groups"/>
    <property type="evidence" value="ECO:0007669"/>
    <property type="project" value="InterPro"/>
</dbReference>
<feature type="domain" description="Acyltransferase 3" evidence="2">
    <location>
        <begin position="21"/>
        <end position="347"/>
    </location>
</feature>
<evidence type="ECO:0000259" key="3">
    <source>
        <dbReference type="Pfam" id="PF19040"/>
    </source>
</evidence>
<dbReference type="GO" id="GO:0009103">
    <property type="term" value="P:lipopolysaccharide biosynthetic process"/>
    <property type="evidence" value="ECO:0007669"/>
    <property type="project" value="TreeGrafter"/>
</dbReference>
<proteinExistence type="predicted"/>
<feature type="transmembrane region" description="Helical" evidence="1">
    <location>
        <begin position="88"/>
        <end position="108"/>
    </location>
</feature>
<dbReference type="InterPro" id="IPR043968">
    <property type="entry name" value="SGNH"/>
</dbReference>
<keyword evidence="1" id="KW-0472">Membrane</keyword>
<feature type="transmembrane region" description="Helical" evidence="1">
    <location>
        <begin position="305"/>
        <end position="324"/>
    </location>
</feature>
<reference evidence="4 5" key="1">
    <citation type="submission" date="2019-04" db="EMBL/GenBank/DDBJ databases">
        <title>Complete genome sequence of Agrobacterium larrymoorei CFBP5473.</title>
        <authorList>
            <person name="Haryono M."/>
            <person name="Chou L."/>
            <person name="Lin Y.-C."/>
            <person name="Lai E.-M."/>
            <person name="Kuo C.-H."/>
        </authorList>
    </citation>
    <scope>NUCLEOTIDE SEQUENCE [LARGE SCALE GENOMIC DNA]</scope>
    <source>
        <strain evidence="4 5">CFBP5473</strain>
        <plasmid evidence="5">palcfbp5473</plasmid>
    </source>
</reference>
<gene>
    <name evidence="4" type="ORF">CFBP5473_22810</name>
</gene>
<keyword evidence="1" id="KW-1133">Transmembrane helix</keyword>
<feature type="transmembrane region" description="Helical" evidence="1">
    <location>
        <begin position="214"/>
        <end position="232"/>
    </location>
</feature>
<feature type="transmembrane region" description="Helical" evidence="1">
    <location>
        <begin position="241"/>
        <end position="260"/>
    </location>
</feature>
<sequence>MKGYRTVSDLSKSAAHGGYRNDIDGLRAIAVLSVVFYHYKFAFLSGGFTGVDIFFVISGYVIAKSIFVELERGEFSVSHFYFKRVRRIIPALFVVYLLTSIAAAIILLPRDFISFSKSLIASATFVSNIFFWKSSGYFNPLAENQPLLHTWSLSVEEQYYVFAPLLFAFLYRRQAGKKLTILVLATLSLFSFALAITAIYAAPTAGFFLLPTRLWELLIGATLAVQSSHFGLKLKGVPNSLLSFAGLGLIVFGLVTIGSADPFPGWNALFPCVGAALIILAGTTERRPLVNRLLATRLPVGVGKISFSLYLIHWPVIAFLNYYVDGTLSPYAYSGLIVMVIGLAYLSWKYVEQPFRTLSFEQMRSAFVKTGIGIGTFSVIGLAVIAANGFPQRQPGFVEQKIAGLEDWGGNSCFHQNATTLESWDPVHCQRTTGSTGNVLLWGDSFAAHYLPGLLTNAAQLDKNIFQYTFAGCPPILSYYSLARPACSKFNAEALSLLTTYNIKTVILSSRWSDVPKATLEQLHETIAEIKRHGVDVIVIGPSPQFSADVQRLDYLSGASARAGEVAGNAANSEESMEKVASEAAGATFINPMSTLCVSDRCVYRVNSNYLYADYGHLSKYGADFAVRSYLLPALKHNDAPVKLSNKT</sequence>
<dbReference type="EMBL" id="CP039693">
    <property type="protein sequence ID" value="QCJ00812.1"/>
    <property type="molecule type" value="Genomic_DNA"/>
</dbReference>
<feature type="transmembrane region" description="Helical" evidence="1">
    <location>
        <begin position="266"/>
        <end position="284"/>
    </location>
</feature>
<evidence type="ECO:0000259" key="2">
    <source>
        <dbReference type="Pfam" id="PF01757"/>
    </source>
</evidence>
<evidence type="ECO:0000313" key="4">
    <source>
        <dbReference type="EMBL" id="QCJ00812.1"/>
    </source>
</evidence>
<dbReference type="GO" id="GO:0016020">
    <property type="term" value="C:membrane"/>
    <property type="evidence" value="ECO:0007669"/>
    <property type="project" value="TreeGrafter"/>
</dbReference>
<feature type="transmembrane region" description="Helical" evidence="1">
    <location>
        <begin position="330"/>
        <end position="351"/>
    </location>
</feature>
<feature type="domain" description="SGNH" evidence="3">
    <location>
        <begin position="427"/>
        <end position="626"/>
    </location>
</feature>
<keyword evidence="1" id="KW-0812">Transmembrane</keyword>
<keyword evidence="4" id="KW-0012">Acyltransferase</keyword>
<dbReference type="KEGG" id="alf:CFBP5473_22810"/>
<dbReference type="OrthoDB" id="9796461at2"/>
<organism evidence="4 5">
    <name type="scientific">Agrobacterium larrymoorei</name>
    <dbReference type="NCBI Taxonomy" id="160699"/>
    <lineage>
        <taxon>Bacteria</taxon>
        <taxon>Pseudomonadati</taxon>
        <taxon>Pseudomonadota</taxon>
        <taxon>Alphaproteobacteria</taxon>
        <taxon>Hyphomicrobiales</taxon>
        <taxon>Rhizobiaceae</taxon>
        <taxon>Rhizobium/Agrobacterium group</taxon>
        <taxon>Agrobacterium</taxon>
    </lineage>
</organism>